<organism evidence="1 2">
    <name type="scientific">Leptospira interrogans serovar Icterohaemorrhagiae str. Verdun HP</name>
    <dbReference type="NCBI Taxonomy" id="1049910"/>
    <lineage>
        <taxon>Bacteria</taxon>
        <taxon>Pseudomonadati</taxon>
        <taxon>Spirochaetota</taxon>
        <taxon>Spirochaetia</taxon>
        <taxon>Leptospirales</taxon>
        <taxon>Leptospiraceae</taxon>
        <taxon>Leptospira</taxon>
    </lineage>
</organism>
<gene>
    <name evidence="1" type="ORF">LEP1GSC116_1510</name>
</gene>
<protein>
    <submittedName>
        <fullName evidence="1">Uncharacterized protein</fullName>
    </submittedName>
</protein>
<dbReference type="AlphaFoldDB" id="M6RSD0"/>
<reference evidence="1 2" key="1">
    <citation type="submission" date="2013-01" db="EMBL/GenBank/DDBJ databases">
        <authorList>
            <person name="Harkins D.M."/>
            <person name="Durkin A.S."/>
            <person name="Brinkac L.M."/>
            <person name="Haft D.H."/>
            <person name="Selengut J.D."/>
            <person name="Sanka R."/>
            <person name="DePew J."/>
            <person name="Purushe J."/>
            <person name="Picardeau M."/>
            <person name="Werts C."/>
            <person name="Goarant C."/>
            <person name="Vinetz J.M."/>
            <person name="Sutton G.G."/>
            <person name="Nierman W.C."/>
            <person name="Fouts D.E."/>
        </authorList>
    </citation>
    <scope>NUCLEOTIDE SEQUENCE [LARGE SCALE GENOMIC DNA]</scope>
    <source>
        <strain evidence="1 2">Verdun HP</strain>
    </source>
</reference>
<evidence type="ECO:0000313" key="2">
    <source>
        <dbReference type="Proteomes" id="UP000012092"/>
    </source>
</evidence>
<dbReference type="Proteomes" id="UP000012092">
    <property type="component" value="Unassembled WGS sequence"/>
</dbReference>
<accession>M6RSD0</accession>
<name>M6RSD0_LEPIR</name>
<evidence type="ECO:0000313" key="1">
    <source>
        <dbReference type="EMBL" id="EMO07444.1"/>
    </source>
</evidence>
<comment type="caution">
    <text evidence="1">The sequence shown here is derived from an EMBL/GenBank/DDBJ whole genome shotgun (WGS) entry which is preliminary data.</text>
</comment>
<proteinExistence type="predicted"/>
<dbReference type="EMBL" id="AHNZ02000028">
    <property type="protein sequence ID" value="EMO07444.1"/>
    <property type="molecule type" value="Genomic_DNA"/>
</dbReference>
<sequence length="65" mass="7735">MNFYFRVLFQFKKLKLFYTILNNVSSTVKNLGESDCHRQSDRALRSGQVIAKFQNQIQFYKIPIT</sequence>